<dbReference type="InterPro" id="IPR050155">
    <property type="entry name" value="HAD-like_hydrolase_sf"/>
</dbReference>
<dbReference type="InterPro" id="IPR023198">
    <property type="entry name" value="PGP-like_dom2"/>
</dbReference>
<comment type="similarity">
    <text evidence="3">Belongs to the HAD-like hydrolase superfamily. CbbY/CbbZ/Gph/YieH family.</text>
</comment>
<dbReference type="Proteomes" id="UP000823638">
    <property type="component" value="Unassembled WGS sequence"/>
</dbReference>
<dbReference type="AlphaFoldDB" id="A0A9D9HRU9"/>
<evidence type="ECO:0000256" key="3">
    <source>
        <dbReference type="ARBA" id="ARBA00006171"/>
    </source>
</evidence>
<evidence type="ECO:0000256" key="2">
    <source>
        <dbReference type="ARBA" id="ARBA00004818"/>
    </source>
</evidence>
<comment type="catalytic activity">
    <reaction evidence="1">
        <text>2-phosphoglycolate + H2O = glycolate + phosphate</text>
        <dbReference type="Rhea" id="RHEA:14369"/>
        <dbReference type="ChEBI" id="CHEBI:15377"/>
        <dbReference type="ChEBI" id="CHEBI:29805"/>
        <dbReference type="ChEBI" id="CHEBI:43474"/>
        <dbReference type="ChEBI" id="CHEBI:58033"/>
        <dbReference type="EC" id="3.1.3.18"/>
    </reaction>
</comment>
<dbReference type="GO" id="GO:0008967">
    <property type="term" value="F:phosphoglycolate phosphatase activity"/>
    <property type="evidence" value="ECO:0007669"/>
    <property type="project" value="UniProtKB-EC"/>
</dbReference>
<dbReference type="EMBL" id="JADIMM010000121">
    <property type="protein sequence ID" value="MBO8458698.1"/>
    <property type="molecule type" value="Genomic_DNA"/>
</dbReference>
<organism evidence="5 6">
    <name type="scientific">Candidatus Gallitreponema excrementavium</name>
    <dbReference type="NCBI Taxonomy" id="2840840"/>
    <lineage>
        <taxon>Bacteria</taxon>
        <taxon>Pseudomonadati</taxon>
        <taxon>Spirochaetota</taxon>
        <taxon>Spirochaetia</taxon>
        <taxon>Spirochaetales</taxon>
        <taxon>Candidatus Gallitreponema</taxon>
    </lineage>
</organism>
<dbReference type="SFLD" id="SFLDG01135">
    <property type="entry name" value="C1.5.6:_HAD__Beta-PGM__Phospha"/>
    <property type="match status" value="1"/>
</dbReference>
<proteinExistence type="inferred from homology"/>
<accession>A0A9D9HRU9</accession>
<dbReference type="SFLD" id="SFLDS00003">
    <property type="entry name" value="Haloacid_Dehalogenase"/>
    <property type="match status" value="1"/>
</dbReference>
<name>A0A9D9HRU9_9SPIR</name>
<dbReference type="Pfam" id="PF13419">
    <property type="entry name" value="HAD_2"/>
    <property type="match status" value="1"/>
</dbReference>
<comment type="caution">
    <text evidence="5">The sequence shown here is derived from an EMBL/GenBank/DDBJ whole genome shotgun (WGS) entry which is preliminary data.</text>
</comment>
<dbReference type="PANTHER" id="PTHR43434:SF1">
    <property type="entry name" value="PHOSPHOGLYCOLATE PHOSPHATASE"/>
    <property type="match status" value="1"/>
</dbReference>
<dbReference type="Gene3D" id="1.10.150.240">
    <property type="entry name" value="Putative phosphatase, domain 2"/>
    <property type="match status" value="1"/>
</dbReference>
<dbReference type="InterPro" id="IPR036412">
    <property type="entry name" value="HAD-like_sf"/>
</dbReference>
<dbReference type="SFLD" id="SFLDG01129">
    <property type="entry name" value="C1.5:_HAD__Beta-PGM__Phosphata"/>
    <property type="match status" value="1"/>
</dbReference>
<dbReference type="PANTHER" id="PTHR43434">
    <property type="entry name" value="PHOSPHOGLYCOLATE PHOSPHATASE"/>
    <property type="match status" value="1"/>
</dbReference>
<evidence type="ECO:0000313" key="6">
    <source>
        <dbReference type="Proteomes" id="UP000823638"/>
    </source>
</evidence>
<evidence type="ECO:0000313" key="5">
    <source>
        <dbReference type="EMBL" id="MBO8458698.1"/>
    </source>
</evidence>
<evidence type="ECO:0000256" key="4">
    <source>
        <dbReference type="ARBA" id="ARBA00013078"/>
    </source>
</evidence>
<gene>
    <name evidence="5" type="ORF">IAA81_10830</name>
</gene>
<reference evidence="5" key="2">
    <citation type="journal article" date="2021" name="PeerJ">
        <title>Extensive microbial diversity within the chicken gut microbiome revealed by metagenomics and culture.</title>
        <authorList>
            <person name="Gilroy R."/>
            <person name="Ravi A."/>
            <person name="Getino M."/>
            <person name="Pursley I."/>
            <person name="Horton D.L."/>
            <person name="Alikhan N.F."/>
            <person name="Baker D."/>
            <person name="Gharbi K."/>
            <person name="Hall N."/>
            <person name="Watson M."/>
            <person name="Adriaenssens E.M."/>
            <person name="Foster-Nyarko E."/>
            <person name="Jarju S."/>
            <person name="Secka A."/>
            <person name="Antonio M."/>
            <person name="Oren A."/>
            <person name="Chaudhuri R.R."/>
            <person name="La Ragione R."/>
            <person name="Hildebrand F."/>
            <person name="Pallen M.J."/>
        </authorList>
    </citation>
    <scope>NUCLEOTIDE SEQUENCE</scope>
    <source>
        <strain evidence="5">10532</strain>
    </source>
</reference>
<dbReference type="InterPro" id="IPR041492">
    <property type="entry name" value="HAD_2"/>
</dbReference>
<dbReference type="GO" id="GO:0006281">
    <property type="term" value="P:DNA repair"/>
    <property type="evidence" value="ECO:0007669"/>
    <property type="project" value="TreeGrafter"/>
</dbReference>
<dbReference type="GO" id="GO:0005829">
    <property type="term" value="C:cytosol"/>
    <property type="evidence" value="ECO:0007669"/>
    <property type="project" value="TreeGrafter"/>
</dbReference>
<dbReference type="InterPro" id="IPR023214">
    <property type="entry name" value="HAD_sf"/>
</dbReference>
<dbReference type="Gene3D" id="3.40.50.1000">
    <property type="entry name" value="HAD superfamily/HAD-like"/>
    <property type="match status" value="1"/>
</dbReference>
<evidence type="ECO:0000256" key="1">
    <source>
        <dbReference type="ARBA" id="ARBA00000830"/>
    </source>
</evidence>
<keyword evidence="5" id="KW-0378">Hydrolase</keyword>
<dbReference type="PRINTS" id="PR00413">
    <property type="entry name" value="HADHALOGNASE"/>
</dbReference>
<comment type="pathway">
    <text evidence="2">Organic acid metabolism; glycolate biosynthesis; glycolate from 2-phosphoglycolate: step 1/1.</text>
</comment>
<reference evidence="5" key="1">
    <citation type="submission" date="2020-10" db="EMBL/GenBank/DDBJ databases">
        <authorList>
            <person name="Gilroy R."/>
        </authorList>
    </citation>
    <scope>NUCLEOTIDE SEQUENCE</scope>
    <source>
        <strain evidence="5">10532</strain>
    </source>
</reference>
<sequence>MDKELKKTRLIIFDLDGTLIDSAADIAASVNAVLDKFGYKTLQESDIRKFIGDGVTYLLYRSILFAQGTCKEELIDKFPECPLPKEDFQNILSWYLEWYKANPVTKTVLYPGVRQLLETLKKSGYTLAVLSNKSVSISKEILKQLEVSAFFSLICGPEDTGTKKPDSRGIDNIINILNNGKEPGKAPFEKTEIMIVGDSKIDVLTGKNSGIKTCYVKAGYGNQEQTLKLKPDFTINETKDLIPVLG</sequence>
<dbReference type="SUPFAM" id="SSF56784">
    <property type="entry name" value="HAD-like"/>
    <property type="match status" value="1"/>
</dbReference>
<protein>
    <recommendedName>
        <fullName evidence="4">phosphoglycolate phosphatase</fullName>
        <ecNumber evidence="4">3.1.3.18</ecNumber>
    </recommendedName>
</protein>
<dbReference type="EC" id="3.1.3.18" evidence="4"/>
<dbReference type="InterPro" id="IPR006439">
    <property type="entry name" value="HAD-SF_hydro_IA"/>
</dbReference>